<dbReference type="AlphaFoldDB" id="A0A2B7YPA0"/>
<dbReference type="GO" id="GO:0035267">
    <property type="term" value="C:NuA4 histone acetyltransferase complex"/>
    <property type="evidence" value="ECO:0007669"/>
    <property type="project" value="TreeGrafter"/>
</dbReference>
<evidence type="ECO:0000313" key="6">
    <source>
        <dbReference type="Proteomes" id="UP000224634"/>
    </source>
</evidence>
<dbReference type="InterPro" id="IPR036427">
    <property type="entry name" value="Bromodomain-like_sf"/>
</dbReference>
<feature type="region of interest" description="Disordered" evidence="3">
    <location>
        <begin position="71"/>
        <end position="106"/>
    </location>
</feature>
<feature type="region of interest" description="Disordered" evidence="3">
    <location>
        <begin position="870"/>
        <end position="904"/>
    </location>
</feature>
<evidence type="ECO:0000256" key="1">
    <source>
        <dbReference type="ARBA" id="ARBA00023117"/>
    </source>
</evidence>
<dbReference type="Proteomes" id="UP000224634">
    <property type="component" value="Unassembled WGS sequence"/>
</dbReference>
<feature type="compositionally biased region" description="Polar residues" evidence="3">
    <location>
        <begin position="274"/>
        <end position="289"/>
    </location>
</feature>
<dbReference type="PANTHER" id="PTHR15398">
    <property type="entry name" value="BROMODOMAIN-CONTAINING PROTEIN 8"/>
    <property type="match status" value="1"/>
</dbReference>
<feature type="region of interest" description="Disordered" evidence="3">
    <location>
        <begin position="264"/>
        <end position="294"/>
    </location>
</feature>
<feature type="compositionally biased region" description="Polar residues" evidence="3">
    <location>
        <begin position="71"/>
        <end position="92"/>
    </location>
</feature>
<organism evidence="5 6">
    <name type="scientific">Polytolypa hystricis (strain UAMH7299)</name>
    <dbReference type="NCBI Taxonomy" id="1447883"/>
    <lineage>
        <taxon>Eukaryota</taxon>
        <taxon>Fungi</taxon>
        <taxon>Dikarya</taxon>
        <taxon>Ascomycota</taxon>
        <taxon>Pezizomycotina</taxon>
        <taxon>Eurotiomycetes</taxon>
        <taxon>Eurotiomycetidae</taxon>
        <taxon>Onygenales</taxon>
        <taxon>Onygenales incertae sedis</taxon>
        <taxon>Polytolypa</taxon>
    </lineage>
</organism>
<feature type="region of interest" description="Disordered" evidence="3">
    <location>
        <begin position="815"/>
        <end position="836"/>
    </location>
</feature>
<keyword evidence="6" id="KW-1185">Reference proteome</keyword>
<dbReference type="Gene3D" id="1.20.920.10">
    <property type="entry name" value="Bromodomain-like"/>
    <property type="match status" value="1"/>
</dbReference>
<feature type="region of interest" description="Disordered" evidence="3">
    <location>
        <begin position="147"/>
        <end position="248"/>
    </location>
</feature>
<dbReference type="PROSITE" id="PS50014">
    <property type="entry name" value="BROMODOMAIN_2"/>
    <property type="match status" value="1"/>
</dbReference>
<comment type="caution">
    <text evidence="5">The sequence shown here is derived from an EMBL/GenBank/DDBJ whole genome shotgun (WGS) entry which is preliminary data.</text>
</comment>
<dbReference type="OrthoDB" id="21449at2759"/>
<name>A0A2B7YPA0_POLH7</name>
<feature type="region of interest" description="Disordered" evidence="3">
    <location>
        <begin position="325"/>
        <end position="353"/>
    </location>
</feature>
<feature type="region of interest" description="Disordered" evidence="3">
    <location>
        <begin position="367"/>
        <end position="676"/>
    </location>
</feature>
<feature type="compositionally biased region" description="Polar residues" evidence="3">
    <location>
        <begin position="148"/>
        <end position="160"/>
    </location>
</feature>
<evidence type="ECO:0000259" key="4">
    <source>
        <dbReference type="PROSITE" id="PS50014"/>
    </source>
</evidence>
<dbReference type="EMBL" id="PDNA01000023">
    <property type="protein sequence ID" value="PGH23476.1"/>
    <property type="molecule type" value="Genomic_DNA"/>
</dbReference>
<dbReference type="InterPro" id="IPR001487">
    <property type="entry name" value="Bromodomain"/>
</dbReference>
<protein>
    <recommendedName>
        <fullName evidence="4">Bromo domain-containing protein</fullName>
    </recommendedName>
</protein>
<dbReference type="PANTHER" id="PTHR15398:SF4">
    <property type="entry name" value="BROMODOMAIN-CONTAINING PROTEIN 8 ISOFORM X1"/>
    <property type="match status" value="1"/>
</dbReference>
<feature type="compositionally biased region" description="Polar residues" evidence="3">
    <location>
        <begin position="435"/>
        <end position="455"/>
    </location>
</feature>
<feature type="compositionally biased region" description="Low complexity" evidence="3">
    <location>
        <begin position="375"/>
        <end position="386"/>
    </location>
</feature>
<evidence type="ECO:0000313" key="5">
    <source>
        <dbReference type="EMBL" id="PGH23476.1"/>
    </source>
</evidence>
<proteinExistence type="predicted"/>
<feature type="compositionally biased region" description="Low complexity" evidence="3">
    <location>
        <begin position="325"/>
        <end position="335"/>
    </location>
</feature>
<dbReference type="SUPFAM" id="SSF47370">
    <property type="entry name" value="Bromodomain"/>
    <property type="match status" value="1"/>
</dbReference>
<evidence type="ECO:0000256" key="2">
    <source>
        <dbReference type="PROSITE-ProRule" id="PRU00035"/>
    </source>
</evidence>
<reference evidence="5 6" key="1">
    <citation type="submission" date="2017-10" db="EMBL/GenBank/DDBJ databases">
        <title>Comparative genomics in systemic dimorphic fungi from Ajellomycetaceae.</title>
        <authorList>
            <person name="Munoz J.F."/>
            <person name="Mcewen J.G."/>
            <person name="Clay O.K."/>
            <person name="Cuomo C.A."/>
        </authorList>
    </citation>
    <scope>NUCLEOTIDE SEQUENCE [LARGE SCALE GENOMIC DNA]</scope>
    <source>
        <strain evidence="5 6">UAMH7299</strain>
    </source>
</reference>
<gene>
    <name evidence="5" type="ORF">AJ80_02430</name>
</gene>
<feature type="compositionally biased region" description="Low complexity" evidence="3">
    <location>
        <begin position="874"/>
        <end position="883"/>
    </location>
</feature>
<keyword evidence="1 2" id="KW-0103">Bromodomain</keyword>
<dbReference type="GO" id="GO:0006325">
    <property type="term" value="P:chromatin organization"/>
    <property type="evidence" value="ECO:0007669"/>
    <property type="project" value="UniProtKB-ARBA"/>
</dbReference>
<evidence type="ECO:0000256" key="3">
    <source>
        <dbReference type="SAM" id="MobiDB-lite"/>
    </source>
</evidence>
<dbReference type="Pfam" id="PF00439">
    <property type="entry name" value="Bromodomain"/>
    <property type="match status" value="1"/>
</dbReference>
<sequence>MPSLSSYTPFESLLFFQSLAAFETRPTSFASISELLKSNPFIQQDATYDTNRLSPQALEQLYNDLINEEVQQSDGKALSQSQNGHGSDSPGNSKKRKIQHPSNIAHSTVVPNLVSRLYARYKERVTKEIQEEERRYRVIKDEIRGLQSIESGQATPTSAGPSGEPRETRQLEPAPGVRAPGGKAEDGPTAGQAVRGTTLGDRVDRIATEAVPKESGQTPQIQLPRPGGITPPVSTPAFQPPSNVAPQVPHPVATQAKVQVPALQPFPGHVNGAPSMSAQTTPQQISSPHPTARTDHAISKFQNGLPLDSTKVRGQTANVPIAPVAAAVPSSRPPSTGAALQPKPIAPDTAHRRPQEAHMMTLQMTPQFPRPQVPASQAAQSATFQQPWSPHPTPQTPQAHVSPYANGPYPNNHLSPQSVPQGPLAPYPYPDPNRVFQSPYASQTRPSPQTATSAQGAVRDSVPVTPMGAGRLAITTPSFSASLNRRPPRPSLDTAGTLTPWKSPGPILLEKSPGSPVQPRAEDVSPISERAPSPGSEIEKYENRLKVPSPKPKPPTRKKKSGPEARGTDAIGATRRRTTSATRGRGVGSPAASPIAMSTRSRSRGLSVASREDDTMTEATEAGQAAHPKIKREFPTTPSAFADEPETTAGTSRMDESFAGGGRKRKRGPDDSSVESNRLSVQYVQCTRNFPRTSAPIMNDIAAHKHASIFAKPLTERDAPGYKDFIYRPQDIKSIKSAIHQGSRGVAAATEAVNTPSADVESPGPGIGTPAKSNGLLLKKTVDLIPPKAIVNSSQLEKELTRMFANAVMFNPTPEQTFGPAFPMRSDVTSREGTQISEPEEGGIIKDTLEMCDDVEKAVSGWRAAERAVDDMGNNNHNGSNKNILALRRGSTSDINMDSADETR</sequence>
<accession>A0A2B7YPA0</accession>
<dbReference type="STRING" id="1447883.A0A2B7YPA0"/>
<feature type="compositionally biased region" description="Polar residues" evidence="3">
    <location>
        <begin position="236"/>
        <end position="245"/>
    </location>
</feature>
<feature type="domain" description="Bromo" evidence="4">
    <location>
        <begin position="702"/>
        <end position="818"/>
    </location>
</feature>